<evidence type="ECO:0000313" key="3">
    <source>
        <dbReference type="Proteomes" id="UP001218218"/>
    </source>
</evidence>
<gene>
    <name evidence="2" type="ORF">DFH08DRAFT_966761</name>
</gene>
<reference evidence="2" key="1">
    <citation type="submission" date="2023-03" db="EMBL/GenBank/DDBJ databases">
        <title>Massive genome expansion in bonnet fungi (Mycena s.s.) driven by repeated elements and novel gene families across ecological guilds.</title>
        <authorList>
            <consortium name="Lawrence Berkeley National Laboratory"/>
            <person name="Harder C.B."/>
            <person name="Miyauchi S."/>
            <person name="Viragh M."/>
            <person name="Kuo A."/>
            <person name="Thoen E."/>
            <person name="Andreopoulos B."/>
            <person name="Lu D."/>
            <person name="Skrede I."/>
            <person name="Drula E."/>
            <person name="Henrissat B."/>
            <person name="Morin E."/>
            <person name="Kohler A."/>
            <person name="Barry K."/>
            <person name="LaButti K."/>
            <person name="Morin E."/>
            <person name="Salamov A."/>
            <person name="Lipzen A."/>
            <person name="Mereny Z."/>
            <person name="Hegedus B."/>
            <person name="Baldrian P."/>
            <person name="Stursova M."/>
            <person name="Weitz H."/>
            <person name="Taylor A."/>
            <person name="Grigoriev I.V."/>
            <person name="Nagy L.G."/>
            <person name="Martin F."/>
            <person name="Kauserud H."/>
        </authorList>
    </citation>
    <scope>NUCLEOTIDE SEQUENCE</scope>
    <source>
        <strain evidence="2">CBHHK002</strain>
    </source>
</reference>
<evidence type="ECO:0000313" key="2">
    <source>
        <dbReference type="EMBL" id="KAJ7331022.1"/>
    </source>
</evidence>
<keyword evidence="3" id="KW-1185">Reference proteome</keyword>
<protein>
    <submittedName>
        <fullName evidence="2">Uncharacterized protein</fullName>
    </submittedName>
</protein>
<dbReference type="AlphaFoldDB" id="A0AAD7EKZ6"/>
<dbReference type="EMBL" id="JARIHO010000036">
    <property type="protein sequence ID" value="KAJ7331022.1"/>
    <property type="molecule type" value="Genomic_DNA"/>
</dbReference>
<evidence type="ECO:0000256" key="1">
    <source>
        <dbReference type="SAM" id="SignalP"/>
    </source>
</evidence>
<sequence length="151" mass="17366">MSRQFFLTLVLHLIKYLFGVILIPVPEPQPTPLDNEEEGCNSHWLLFLQTPSDDPWAQADPIYFARTFEDALKYLPLCEAFQDAFALDEAGRFLNTKPFYYAVDNDGEVYYTSEAAKEACKRQPDYGVICVMTSERAAQARTDGWPDDYIY</sequence>
<feature type="chain" id="PRO_5041944738" evidence="1">
    <location>
        <begin position="20"/>
        <end position="151"/>
    </location>
</feature>
<keyword evidence="1" id="KW-0732">Signal</keyword>
<name>A0AAD7EKZ6_9AGAR</name>
<accession>A0AAD7EKZ6</accession>
<organism evidence="2 3">
    <name type="scientific">Mycena albidolilacea</name>
    <dbReference type="NCBI Taxonomy" id="1033008"/>
    <lineage>
        <taxon>Eukaryota</taxon>
        <taxon>Fungi</taxon>
        <taxon>Dikarya</taxon>
        <taxon>Basidiomycota</taxon>
        <taxon>Agaricomycotina</taxon>
        <taxon>Agaricomycetes</taxon>
        <taxon>Agaricomycetidae</taxon>
        <taxon>Agaricales</taxon>
        <taxon>Marasmiineae</taxon>
        <taxon>Mycenaceae</taxon>
        <taxon>Mycena</taxon>
    </lineage>
</organism>
<feature type="signal peptide" evidence="1">
    <location>
        <begin position="1"/>
        <end position="19"/>
    </location>
</feature>
<comment type="caution">
    <text evidence="2">The sequence shown here is derived from an EMBL/GenBank/DDBJ whole genome shotgun (WGS) entry which is preliminary data.</text>
</comment>
<proteinExistence type="predicted"/>
<dbReference type="Proteomes" id="UP001218218">
    <property type="component" value="Unassembled WGS sequence"/>
</dbReference>